<dbReference type="EMBL" id="JN093097">
    <property type="protein sequence ID" value="AET25313.1"/>
    <property type="molecule type" value="Genomic_DNA"/>
</dbReference>
<dbReference type="Gene3D" id="3.60.40.10">
    <property type="entry name" value="PPM-type phosphatase domain"/>
    <property type="match status" value="1"/>
</dbReference>
<keyword evidence="2" id="KW-1133">Transmembrane helix</keyword>
<dbReference type="InterPro" id="IPR036457">
    <property type="entry name" value="PPM-type-like_dom_sf"/>
</dbReference>
<dbReference type="SUPFAM" id="SSF81606">
    <property type="entry name" value="PP2C-like"/>
    <property type="match status" value="1"/>
</dbReference>
<reference evidence="4" key="3">
    <citation type="journal article" date="2011" name="Annu. Rev. Phytopathol.">
        <title>A successful bacterial coup d'etat: how Rhodococcus fascians redirects plant development.</title>
        <authorList>
            <person name="Stes E."/>
            <person name="Vandeputte O.M."/>
            <person name="El Jaziri M."/>
            <person name="Holsters M."/>
            <person name="Vereecke D."/>
        </authorList>
    </citation>
    <scope>NUCLEOTIDE SEQUENCE</scope>
    <source>
        <strain evidence="4">D188</strain>
        <plasmid evidence="4">pFiD188</plasmid>
    </source>
</reference>
<evidence type="ECO:0000313" key="4">
    <source>
        <dbReference type="EMBL" id="AET25313.1"/>
    </source>
</evidence>
<dbReference type="InterPro" id="IPR001932">
    <property type="entry name" value="PPM-type_phosphatase-like_dom"/>
</dbReference>
<dbReference type="SMART" id="SM00331">
    <property type="entry name" value="PP2C_SIG"/>
    <property type="match status" value="1"/>
</dbReference>
<keyword evidence="4" id="KW-0614">Plasmid</keyword>
<feature type="transmembrane region" description="Helical" evidence="2">
    <location>
        <begin position="61"/>
        <end position="81"/>
    </location>
</feature>
<dbReference type="CDD" id="cd00143">
    <property type="entry name" value="PP2Cc"/>
    <property type="match status" value="1"/>
</dbReference>
<reference evidence="4" key="4">
    <citation type="submission" date="2011-06" db="EMBL/GenBank/DDBJ databases">
        <authorList>
            <person name="Vereecke D.M."/>
        </authorList>
    </citation>
    <scope>NUCLEOTIDE SEQUENCE</scope>
    <source>
        <strain evidence="4">D188</strain>
        <plasmid evidence="4">pFiD188</plasmid>
    </source>
</reference>
<keyword evidence="2" id="KW-0812">Transmembrane</keyword>
<reference evidence="4" key="2">
    <citation type="journal article" date="2010" name="Mol. Plant Microbe Interact.">
        <title>Rhodococcus fascians impacts plant development through the dynamic fas-mediated production of a cytokinin mix.</title>
        <authorList>
            <person name="Pertry I."/>
            <person name="Vaclavikova K."/>
            <person name="Gemrotova M."/>
            <person name="Spichal L."/>
            <person name="Galuszka P."/>
            <person name="Depuydt S."/>
            <person name="Temmerman W."/>
            <person name="Stes E."/>
            <person name="De Keyser A."/>
            <person name="Riefler M."/>
            <person name="Biondi S."/>
            <person name="Novak O."/>
            <person name="Schmulling T."/>
            <person name="Strnad M."/>
            <person name="Tarkowski P."/>
            <person name="Holsters M."/>
            <person name="Vereecke D."/>
        </authorList>
    </citation>
    <scope>NUCLEOTIDE SEQUENCE</scope>
    <source>
        <strain evidence="4">D188</strain>
        <plasmid evidence="4">pFiD188</plasmid>
    </source>
</reference>
<feature type="compositionally biased region" description="Basic and acidic residues" evidence="1">
    <location>
        <begin position="107"/>
        <end position="118"/>
    </location>
</feature>
<feature type="transmembrane region" description="Helical" evidence="2">
    <location>
        <begin position="35"/>
        <end position="55"/>
    </location>
</feature>
<feature type="compositionally biased region" description="Basic and acidic residues" evidence="1">
    <location>
        <begin position="129"/>
        <end position="152"/>
    </location>
</feature>
<protein>
    <submittedName>
        <fullName evidence="4">PP2C superfamily protein phosphatase</fullName>
    </submittedName>
</protein>
<sequence length="480" mass="51765">MNKHLPLREARAMVPNSSPVPPAKIGIREALRTRIACAALWIVFVAVLVFGVGRIDFVRDNAALAVFLVGSVVPLMVWRFAGIGISDLKYRRERGQGLGSQAGASWTDREEQTEHDPFDPVAQSQAASPRRDDRNDMSRNLFDFHDERRPERTPAPQPFGPDRVLRQASPDDFSAPRATVNPDSLTVTRHVPLGGETDSVQSEMTDIGVPPASRVIDRGEPSTSTSTRGGALDRLFGRSTDRIDTEESTVGRILSFPGGGGGALFFDADSATDAGPRKENQDWAILSGSLLGIADGVGGRSAGGQASRAALRAVRDAIEEDGMSLASAVTRANTDVRARQDDDPADRGRATTLDIVHLDETGYLYGAHVGDSRVYILPARGRRLRRLTADHSTGNTLTRSIGGARSVTPDVWAHEAEPGDIVLVATDGLWKGSLHENDIESTLVEARQRSTIHIAERLVEIAKTGATDNITVIVGRIQRA</sequence>
<evidence type="ECO:0000256" key="2">
    <source>
        <dbReference type="SAM" id="Phobius"/>
    </source>
</evidence>
<dbReference type="Pfam" id="PF13672">
    <property type="entry name" value="PP2C_2"/>
    <property type="match status" value="1"/>
</dbReference>
<organism evidence="4">
    <name type="scientific">Rhodococcoides fascians D188</name>
    <dbReference type="NCBI Taxonomy" id="1051973"/>
    <lineage>
        <taxon>Bacteria</taxon>
        <taxon>Bacillati</taxon>
        <taxon>Actinomycetota</taxon>
        <taxon>Actinomycetes</taxon>
        <taxon>Mycobacteriales</taxon>
        <taxon>Nocardiaceae</taxon>
        <taxon>Rhodococcoides</taxon>
    </lineage>
</organism>
<evidence type="ECO:0000256" key="1">
    <source>
        <dbReference type="SAM" id="MobiDB-lite"/>
    </source>
</evidence>
<evidence type="ECO:0000259" key="3">
    <source>
        <dbReference type="PROSITE" id="PS51746"/>
    </source>
</evidence>
<feature type="domain" description="PPM-type phosphatase" evidence="3">
    <location>
        <begin position="267"/>
        <end position="477"/>
    </location>
</feature>
<reference evidence="4" key="1">
    <citation type="journal article" date="2009" name="Proc. Natl. Acad. Sci. U.S.A.">
        <title>Identification of Rhodococcus fascians cytokinins and their modus operandi to reshape the plant.</title>
        <authorList>
            <person name="Pertry I."/>
            <person name="Vaclavikova K."/>
            <person name="Depuydt S."/>
            <person name="Galuszka P."/>
            <person name="Spichal L."/>
            <person name="Temmerman W."/>
            <person name="Stes E."/>
            <person name="Schmulling T."/>
            <person name="Kakimoto T."/>
            <person name="Van Montagu M.C."/>
            <person name="Strnad M."/>
            <person name="Holsters M."/>
            <person name="Tarkowski P."/>
            <person name="Vereecke D."/>
        </authorList>
    </citation>
    <scope>NUCLEOTIDE SEQUENCE</scope>
    <source>
        <strain evidence="4">D188</strain>
        <plasmid evidence="4">pFiD188</plasmid>
    </source>
</reference>
<dbReference type="SMART" id="SM00332">
    <property type="entry name" value="PP2Cc"/>
    <property type="match status" value="1"/>
</dbReference>
<dbReference type="PROSITE" id="PS51746">
    <property type="entry name" value="PPM_2"/>
    <property type="match status" value="1"/>
</dbReference>
<feature type="region of interest" description="Disordered" evidence="1">
    <location>
        <begin position="211"/>
        <end position="243"/>
    </location>
</feature>
<proteinExistence type="predicted"/>
<geneLocation type="plasmid" evidence="4">
    <name>pFiD188</name>
</geneLocation>
<feature type="region of interest" description="Disordered" evidence="1">
    <location>
        <begin position="96"/>
        <end position="180"/>
    </location>
</feature>
<accession>G8JZ42</accession>
<keyword evidence="2" id="KW-0472">Membrane</keyword>
<name>G8JZ42_RHOFA</name>
<reference evidence="4" key="5">
    <citation type="journal article" date="2012" name="Mol. Plant Microbe Interact.">
        <title>pFiD188, the linear virulence plasmid of Rhodococcus fascians D188.</title>
        <authorList>
            <person name="Francis I."/>
            <person name="De Keyser A."/>
            <person name="De Backer P."/>
            <person name="Simon-Mateo C."/>
            <person name="Kalkus J."/>
            <person name="Pertry I."/>
            <person name="Ardiles-Diaz W."/>
            <person name="De Rycke R."/>
            <person name="Vandeputte O.M."/>
            <person name="El Jaziri M."/>
            <person name="Holsters M."/>
            <person name="Vereecke D."/>
        </authorList>
    </citation>
    <scope>NUCLEOTIDE SEQUENCE</scope>
    <source>
        <strain evidence="4">D188</strain>
        <plasmid evidence="4">pFiD188</plasmid>
    </source>
</reference>
<gene>
    <name evidence="4" type="ORF">pFi_177</name>
</gene>
<dbReference type="AlphaFoldDB" id="G8JZ42"/>